<name>A0ABD3CK91_9LAMI</name>
<dbReference type="AlphaFoldDB" id="A0ABD3CK91"/>
<dbReference type="InterPro" id="IPR051954">
    <property type="entry name" value="tRNA_methyltransferase_THADA"/>
</dbReference>
<dbReference type="Pfam" id="PF25150">
    <property type="entry name" value="TPR_Trm732"/>
    <property type="match status" value="1"/>
</dbReference>
<protein>
    <recommendedName>
        <fullName evidence="1">tRNA (32-2'-O)-methyltransferase regulator THADA-like TPR repeats region domain-containing protein</fullName>
    </recommendedName>
</protein>
<organism evidence="2 3">
    <name type="scientific">Castilleja foliolosa</name>
    <dbReference type="NCBI Taxonomy" id="1961234"/>
    <lineage>
        <taxon>Eukaryota</taxon>
        <taxon>Viridiplantae</taxon>
        <taxon>Streptophyta</taxon>
        <taxon>Embryophyta</taxon>
        <taxon>Tracheophyta</taxon>
        <taxon>Spermatophyta</taxon>
        <taxon>Magnoliopsida</taxon>
        <taxon>eudicotyledons</taxon>
        <taxon>Gunneridae</taxon>
        <taxon>Pentapetalae</taxon>
        <taxon>asterids</taxon>
        <taxon>lamiids</taxon>
        <taxon>Lamiales</taxon>
        <taxon>Orobanchaceae</taxon>
        <taxon>Pedicularideae</taxon>
        <taxon>Castillejinae</taxon>
        <taxon>Castilleja</taxon>
    </lineage>
</organism>
<reference evidence="3" key="1">
    <citation type="journal article" date="2024" name="IScience">
        <title>Strigolactones Initiate the Formation of Haustorium-like Structures in Castilleja.</title>
        <authorList>
            <person name="Buerger M."/>
            <person name="Peterson D."/>
            <person name="Chory J."/>
        </authorList>
    </citation>
    <scope>NUCLEOTIDE SEQUENCE [LARGE SCALE GENOMIC DNA]</scope>
</reference>
<comment type="caution">
    <text evidence="2">The sequence shown here is derived from an EMBL/GenBank/DDBJ whole genome shotgun (WGS) entry which is preliminary data.</text>
</comment>
<dbReference type="InterPro" id="IPR056843">
    <property type="entry name" value="THADA-like_TPR"/>
</dbReference>
<gene>
    <name evidence="2" type="ORF">CASFOL_026377</name>
</gene>
<keyword evidence="3" id="KW-1185">Reference proteome</keyword>
<dbReference type="PANTHER" id="PTHR14387:SF0">
    <property type="entry name" value="DUF2428 DOMAIN-CONTAINING PROTEIN"/>
    <property type="match status" value="1"/>
</dbReference>
<dbReference type="EMBL" id="JAVIJP010000034">
    <property type="protein sequence ID" value="KAL3629155.1"/>
    <property type="molecule type" value="Genomic_DNA"/>
</dbReference>
<evidence type="ECO:0000313" key="3">
    <source>
        <dbReference type="Proteomes" id="UP001632038"/>
    </source>
</evidence>
<proteinExistence type="predicted"/>
<feature type="domain" description="tRNA (32-2'-O)-methyltransferase regulator THADA-like TPR repeats region" evidence="1">
    <location>
        <begin position="4"/>
        <end position="140"/>
    </location>
</feature>
<dbReference type="Proteomes" id="UP001632038">
    <property type="component" value="Unassembled WGS sequence"/>
</dbReference>
<evidence type="ECO:0000259" key="1">
    <source>
        <dbReference type="Pfam" id="PF25150"/>
    </source>
</evidence>
<sequence length="196" mass="22382">MKWSSLFRKFFSRVRTALERQLKMGNWKPLVSGDSNGVCLLAGSEKVTKQRAESLFDFTKWLSCFMFFSCYPSAPYERKIMAMDLILIMLNIWPVVPDLSDNKDGSCPETTLYPYSKSFTKPDSTLLLVGSIVDSWDRLRVDAFRVLLHFPTPLPGICSPDLVRKVVILAKKLVCSPRVRESDAGALMMRLVFRKD</sequence>
<accession>A0ABD3CK91</accession>
<dbReference type="PANTHER" id="PTHR14387">
    <property type="entry name" value="THADA/DEATH RECEPTOR INTERACTING PROTEIN"/>
    <property type="match status" value="1"/>
</dbReference>
<evidence type="ECO:0000313" key="2">
    <source>
        <dbReference type="EMBL" id="KAL3629155.1"/>
    </source>
</evidence>